<dbReference type="InterPro" id="IPR005182">
    <property type="entry name" value="YdbS-like_PH"/>
</dbReference>
<accession>A0A1F5CAF3</accession>
<evidence type="ECO:0000313" key="3">
    <source>
        <dbReference type="EMBL" id="OGD39840.1"/>
    </source>
</evidence>
<gene>
    <name evidence="3" type="ORF">A3I30_00315</name>
</gene>
<dbReference type="EMBL" id="MEYV01000017">
    <property type="protein sequence ID" value="OGD39840.1"/>
    <property type="molecule type" value="Genomic_DNA"/>
</dbReference>
<keyword evidence="1" id="KW-0812">Transmembrane</keyword>
<protein>
    <recommendedName>
        <fullName evidence="2">YdbS-like PH domain-containing protein</fullName>
    </recommendedName>
</protein>
<keyword evidence="1" id="KW-0472">Membrane</keyword>
<evidence type="ECO:0000313" key="4">
    <source>
        <dbReference type="Proteomes" id="UP000177197"/>
    </source>
</evidence>
<dbReference type="AlphaFoldDB" id="A0A1F5CAF3"/>
<evidence type="ECO:0000256" key="1">
    <source>
        <dbReference type="SAM" id="Phobius"/>
    </source>
</evidence>
<reference evidence="3 4" key="1">
    <citation type="journal article" date="2016" name="Nat. Commun.">
        <title>Thousands of microbial genomes shed light on interconnected biogeochemical processes in an aquifer system.</title>
        <authorList>
            <person name="Anantharaman K."/>
            <person name="Brown C.T."/>
            <person name="Hug L.A."/>
            <person name="Sharon I."/>
            <person name="Castelle C.J."/>
            <person name="Probst A.J."/>
            <person name="Thomas B.C."/>
            <person name="Singh A."/>
            <person name="Wilkins M.J."/>
            <person name="Karaoz U."/>
            <person name="Brodie E.L."/>
            <person name="Williams K.H."/>
            <person name="Hubbard S.S."/>
            <person name="Banfield J.F."/>
        </authorList>
    </citation>
    <scope>NUCLEOTIDE SEQUENCE [LARGE SCALE GENOMIC DNA]</scope>
</reference>
<keyword evidence="1" id="KW-1133">Transmembrane helix</keyword>
<feature type="domain" description="YdbS-like PH" evidence="2">
    <location>
        <begin position="92"/>
        <end position="148"/>
    </location>
</feature>
<comment type="caution">
    <text evidence="3">The sequence shown here is derived from an EMBL/GenBank/DDBJ whole genome shotgun (WGS) entry which is preliminary data.</text>
</comment>
<evidence type="ECO:0000259" key="2">
    <source>
        <dbReference type="Pfam" id="PF03703"/>
    </source>
</evidence>
<name>A0A1F5CAF3_9BACT</name>
<sequence>MKKSSKRVILMRTAKVFGRKKFFIALILFILGTVGYFLFAGRQILDVWILGPIYFWPYARLAAFFTGVGSAVIMFSLVLFDLFDAILKHTLFAYELEPDSIKIISGLIKKQESYIPYKNIQSVDIQVTGSEYVWGLADVLIFTSGVGDKRNPDSAEGFIEGLLYNNAVALKDELFRRMNARPAAPAPTAQPMQ</sequence>
<dbReference type="Proteomes" id="UP000177197">
    <property type="component" value="Unassembled WGS sequence"/>
</dbReference>
<proteinExistence type="predicted"/>
<organism evidence="3 4">
    <name type="scientific">Candidatus Azambacteria bacterium RIFCSPLOWO2_02_FULL_44_14</name>
    <dbReference type="NCBI Taxonomy" id="1797306"/>
    <lineage>
        <taxon>Bacteria</taxon>
        <taxon>Candidatus Azamiibacteriota</taxon>
    </lineage>
</organism>
<dbReference type="Pfam" id="PF03703">
    <property type="entry name" value="bPH_2"/>
    <property type="match status" value="1"/>
</dbReference>
<feature type="transmembrane region" description="Helical" evidence="1">
    <location>
        <begin position="21"/>
        <end position="41"/>
    </location>
</feature>
<feature type="transmembrane region" description="Helical" evidence="1">
    <location>
        <begin position="61"/>
        <end position="83"/>
    </location>
</feature>